<gene>
    <name evidence="1" type="ORF">IGS73_08965</name>
    <name evidence="2" type="ORF">SAMN06296429_110117</name>
</gene>
<dbReference type="EMBL" id="FWXN01000010">
    <property type="protein sequence ID" value="SMC81283.1"/>
    <property type="molecule type" value="Genomic_DNA"/>
</dbReference>
<organism evidence="2 3">
    <name type="scientific">Janibacter indicus</name>
    <dbReference type="NCBI Taxonomy" id="857417"/>
    <lineage>
        <taxon>Bacteria</taxon>
        <taxon>Bacillati</taxon>
        <taxon>Actinomycetota</taxon>
        <taxon>Actinomycetes</taxon>
        <taxon>Micrococcales</taxon>
        <taxon>Intrasporangiaceae</taxon>
        <taxon>Janibacter</taxon>
    </lineage>
</organism>
<accession>A0A1W2C7Z3</accession>
<evidence type="ECO:0000313" key="2">
    <source>
        <dbReference type="EMBL" id="SMC81283.1"/>
    </source>
</evidence>
<dbReference type="AlphaFoldDB" id="A0A1W2C7Z3"/>
<evidence type="ECO:0000313" key="1">
    <source>
        <dbReference type="EMBL" id="QOK21327.1"/>
    </source>
</evidence>
<dbReference type="EMBL" id="CP062789">
    <property type="protein sequence ID" value="QOK21327.1"/>
    <property type="molecule type" value="Genomic_DNA"/>
</dbReference>
<dbReference type="Proteomes" id="UP000593998">
    <property type="component" value="Chromosome"/>
</dbReference>
<evidence type="ECO:0000313" key="4">
    <source>
        <dbReference type="Proteomes" id="UP000593998"/>
    </source>
</evidence>
<protein>
    <recommendedName>
        <fullName evidence="5">Antitoxin Xre/MbcA/ParS-like toxin-binding domain-containing protein</fullName>
    </recommendedName>
</protein>
<reference evidence="2 3" key="1">
    <citation type="submission" date="2017-04" db="EMBL/GenBank/DDBJ databases">
        <authorList>
            <person name="Afonso C.L."/>
            <person name="Miller P.J."/>
            <person name="Scott M.A."/>
            <person name="Spackman E."/>
            <person name="Goraichik I."/>
            <person name="Dimitrov K.M."/>
            <person name="Suarez D.L."/>
            <person name="Swayne D.E."/>
        </authorList>
    </citation>
    <scope>NUCLEOTIDE SEQUENCE [LARGE SCALE GENOMIC DNA]</scope>
    <source>
        <strain evidence="2 3">CGMCC 1.12511</strain>
    </source>
</reference>
<dbReference type="OrthoDB" id="4748714at2"/>
<reference evidence="1 4" key="2">
    <citation type="submission" date="2020-10" db="EMBL/GenBank/DDBJ databases">
        <title>Janibacter indicus TT2 genome sequence.</title>
        <authorList>
            <person name="Lee K."/>
            <person name="Ganzorig M."/>
        </authorList>
    </citation>
    <scope>NUCLEOTIDE SEQUENCE [LARGE SCALE GENOMIC DNA]</scope>
    <source>
        <strain evidence="1 4">TT2</strain>
    </source>
</reference>
<evidence type="ECO:0008006" key="5">
    <source>
        <dbReference type="Google" id="ProtNLM"/>
    </source>
</evidence>
<proteinExistence type="predicted"/>
<evidence type="ECO:0000313" key="3">
    <source>
        <dbReference type="Proteomes" id="UP000192634"/>
    </source>
</evidence>
<sequence>MSTQSTIARGDLRAYEESVRLATPELVERLRDLLGAKLVAYLGSVQETRAVRQWADAGDARTPSTDVVNRLRMAYRIAALLRGKDSAAVVQAWFQGMNPRLDDVAPARLLREGDLEQVGPSVLAAARAFAAAG</sequence>
<name>A0A1W2C7Z3_9MICO</name>
<dbReference type="RefSeq" id="WP_084452012.1">
    <property type="nucleotide sequence ID" value="NZ_CP062789.1"/>
</dbReference>
<dbReference type="Proteomes" id="UP000192634">
    <property type="component" value="Unassembled WGS sequence"/>
</dbReference>